<dbReference type="InterPro" id="IPR015943">
    <property type="entry name" value="WD40/YVTN_repeat-like_dom_sf"/>
</dbReference>
<dbReference type="Proteomes" id="UP000469430">
    <property type="component" value="Unassembled WGS sequence"/>
</dbReference>
<dbReference type="RefSeq" id="WP_161392318.1">
    <property type="nucleotide sequence ID" value="NZ_JBHSCP010000003.1"/>
</dbReference>
<evidence type="ECO:0000313" key="2">
    <source>
        <dbReference type="Proteomes" id="UP000469430"/>
    </source>
</evidence>
<keyword evidence="1" id="KW-0808">Transferase</keyword>
<dbReference type="AlphaFoldDB" id="A0A6I4TXE5"/>
<dbReference type="SUPFAM" id="SSF50969">
    <property type="entry name" value="YVTN repeat-like/Quinoprotein amine dehydrogenase"/>
    <property type="match status" value="1"/>
</dbReference>
<name>A0A6I4TXE5_9SPHN</name>
<keyword evidence="2" id="KW-1185">Reference proteome</keyword>
<dbReference type="OrthoDB" id="114286at2"/>
<protein>
    <submittedName>
        <fullName evidence="1">Glutamine cyclotransferase</fullName>
    </submittedName>
</protein>
<proteinExistence type="predicted"/>
<organism evidence="1 2">
    <name type="scientific">Croceibacterium xixiisoli</name>
    <dbReference type="NCBI Taxonomy" id="1476466"/>
    <lineage>
        <taxon>Bacteria</taxon>
        <taxon>Pseudomonadati</taxon>
        <taxon>Pseudomonadota</taxon>
        <taxon>Alphaproteobacteria</taxon>
        <taxon>Sphingomonadales</taxon>
        <taxon>Erythrobacteraceae</taxon>
        <taxon>Croceibacterium</taxon>
    </lineage>
</organism>
<dbReference type="GO" id="GO:0016740">
    <property type="term" value="F:transferase activity"/>
    <property type="evidence" value="ECO:0007669"/>
    <property type="project" value="UniProtKB-KW"/>
</dbReference>
<accession>A0A6I4TXE5</accession>
<dbReference type="EMBL" id="WTYJ01000004">
    <property type="protein sequence ID" value="MXP00583.1"/>
    <property type="molecule type" value="Genomic_DNA"/>
</dbReference>
<dbReference type="InterPro" id="IPR011044">
    <property type="entry name" value="Quino_amine_DH_bsu"/>
</dbReference>
<reference evidence="1 2" key="1">
    <citation type="submission" date="2019-12" db="EMBL/GenBank/DDBJ databases">
        <title>Genomic-based taxomic classification of the family Erythrobacteraceae.</title>
        <authorList>
            <person name="Xu L."/>
        </authorList>
    </citation>
    <scope>NUCLEOTIDE SEQUENCE [LARGE SCALE GENOMIC DNA]</scope>
    <source>
        <strain evidence="1 2">S36</strain>
    </source>
</reference>
<dbReference type="Gene3D" id="2.130.10.10">
    <property type="entry name" value="YVTN repeat-like/Quinoprotein amine dehydrogenase"/>
    <property type="match status" value="1"/>
</dbReference>
<sequence>MDNNAKILRILAPGQGVAHIHGVSYDGCHVWAAAGDRLLALDPKQGEIRKIVSIPATAGTAFDGRHLYQISGGRIRVIDHETGKCVRDFAAPPGDDCSGMAWSEGSLWIGQYEGRRILEVSPENGRVLREIEVGRLVTGVTWAGDQLWHGSWDGERGALHQFDPEAGETRRTIRMPDGVPITGVEANGDGQAFCGAGAQGIIHVVQLDEK</sequence>
<comment type="caution">
    <text evidence="1">The sequence shown here is derived from an EMBL/GenBank/DDBJ whole genome shotgun (WGS) entry which is preliminary data.</text>
</comment>
<evidence type="ECO:0000313" key="1">
    <source>
        <dbReference type="EMBL" id="MXP00583.1"/>
    </source>
</evidence>
<gene>
    <name evidence="1" type="ORF">GRI97_16455</name>
</gene>